<protein>
    <submittedName>
        <fullName evidence="2">Uncharacterized protein</fullName>
    </submittedName>
</protein>
<feature type="region of interest" description="Disordered" evidence="1">
    <location>
        <begin position="125"/>
        <end position="147"/>
    </location>
</feature>
<proteinExistence type="predicted"/>
<dbReference type="EMBL" id="JACASE010000015">
    <property type="protein sequence ID" value="KAF6405149.1"/>
    <property type="molecule type" value="Genomic_DNA"/>
</dbReference>
<evidence type="ECO:0000313" key="3">
    <source>
        <dbReference type="Proteomes" id="UP000593571"/>
    </source>
</evidence>
<sequence>MRAVTPQVCPPVAPAPQFCPPTRLCCVLCPYFRALFHSWEAMRPPYRSHWPGTGPWARPRATRVNGLCSAGTSCRSPALHAQCPACPCSGHRARPWGRRGSQGTPPGLCCVTWAGHLSWEAETRATRGQQRLSASAGQARRSPEPSFLHRCRKDPEGRDCSGRIRGRASCPGCCLASVRNFAGDTGWQGTGEPAAFPSPAPSRLVTVGPRQGRIRDGGKMGGTFEGEVALHLGSSSPCLPCHSGAWLRPPRDFCPAARLRRAVPFRSARDLATQMSELSLASLGSGWRRPRGPRLAPVWLPSVPFVTRPRDLRHVTPESPPQSAKWPGREAGMTQRAGADERM</sequence>
<keyword evidence="3" id="KW-1185">Reference proteome</keyword>
<comment type="caution">
    <text evidence="2">The sequence shown here is derived from an EMBL/GenBank/DDBJ whole genome shotgun (WGS) entry which is preliminary data.</text>
</comment>
<evidence type="ECO:0000313" key="2">
    <source>
        <dbReference type="EMBL" id="KAF6405149.1"/>
    </source>
</evidence>
<feature type="region of interest" description="Disordered" evidence="1">
    <location>
        <begin position="311"/>
        <end position="343"/>
    </location>
</feature>
<gene>
    <name evidence="2" type="ORF">HJG63_009459</name>
</gene>
<dbReference type="AlphaFoldDB" id="A0A7J8C2V2"/>
<evidence type="ECO:0000256" key="1">
    <source>
        <dbReference type="SAM" id="MobiDB-lite"/>
    </source>
</evidence>
<dbReference type="Proteomes" id="UP000593571">
    <property type="component" value="Unassembled WGS sequence"/>
</dbReference>
<feature type="compositionally biased region" description="Polar residues" evidence="1">
    <location>
        <begin position="126"/>
        <end position="136"/>
    </location>
</feature>
<reference evidence="2 3" key="1">
    <citation type="journal article" date="2020" name="Nature">
        <title>Six reference-quality genomes reveal evolution of bat adaptations.</title>
        <authorList>
            <person name="Jebb D."/>
            <person name="Huang Z."/>
            <person name="Pippel M."/>
            <person name="Hughes G.M."/>
            <person name="Lavrichenko K."/>
            <person name="Devanna P."/>
            <person name="Winkler S."/>
            <person name="Jermiin L.S."/>
            <person name="Skirmuntt E.C."/>
            <person name="Katzourakis A."/>
            <person name="Burkitt-Gray L."/>
            <person name="Ray D.A."/>
            <person name="Sullivan K.A.M."/>
            <person name="Roscito J.G."/>
            <person name="Kirilenko B.M."/>
            <person name="Davalos L.M."/>
            <person name="Corthals A.P."/>
            <person name="Power M.L."/>
            <person name="Jones G."/>
            <person name="Ransome R.D."/>
            <person name="Dechmann D.K.N."/>
            <person name="Locatelli A.G."/>
            <person name="Puechmaille S.J."/>
            <person name="Fedrigo O."/>
            <person name="Jarvis E.D."/>
            <person name="Hiller M."/>
            <person name="Vernes S.C."/>
            <person name="Myers E.W."/>
            <person name="Teeling E.C."/>
        </authorList>
    </citation>
    <scope>NUCLEOTIDE SEQUENCE [LARGE SCALE GENOMIC DNA]</scope>
    <source>
        <strain evidence="2">MRouAeg1</strain>
        <tissue evidence="2">Muscle</tissue>
    </source>
</reference>
<organism evidence="2 3">
    <name type="scientific">Rousettus aegyptiacus</name>
    <name type="common">Egyptian fruit bat</name>
    <name type="synonym">Pteropus aegyptiacus</name>
    <dbReference type="NCBI Taxonomy" id="9407"/>
    <lineage>
        <taxon>Eukaryota</taxon>
        <taxon>Metazoa</taxon>
        <taxon>Chordata</taxon>
        <taxon>Craniata</taxon>
        <taxon>Vertebrata</taxon>
        <taxon>Euteleostomi</taxon>
        <taxon>Mammalia</taxon>
        <taxon>Eutheria</taxon>
        <taxon>Laurasiatheria</taxon>
        <taxon>Chiroptera</taxon>
        <taxon>Yinpterochiroptera</taxon>
        <taxon>Pteropodoidea</taxon>
        <taxon>Pteropodidae</taxon>
        <taxon>Rousettinae</taxon>
        <taxon>Rousettus</taxon>
    </lineage>
</organism>
<accession>A0A7J8C2V2</accession>
<name>A0A7J8C2V2_ROUAE</name>